<evidence type="ECO:0000256" key="1">
    <source>
        <dbReference type="ARBA" id="ARBA00022801"/>
    </source>
</evidence>
<dbReference type="STRING" id="675120.N1PXB3"/>
<dbReference type="OMA" id="NEWSGHT"/>
<proteinExistence type="predicted"/>
<dbReference type="SUPFAM" id="SSF53474">
    <property type="entry name" value="alpha/beta-Hydrolases"/>
    <property type="match status" value="1"/>
</dbReference>
<dbReference type="Pfam" id="PF01083">
    <property type="entry name" value="Cutinase"/>
    <property type="match status" value="1"/>
</dbReference>
<reference evidence="3 4" key="2">
    <citation type="journal article" date="2012" name="PLoS Pathog.">
        <title>Diverse lifestyles and strategies of plant pathogenesis encoded in the genomes of eighteen Dothideomycetes fungi.</title>
        <authorList>
            <person name="Ohm R.A."/>
            <person name="Feau N."/>
            <person name="Henrissat B."/>
            <person name="Schoch C.L."/>
            <person name="Horwitz B.A."/>
            <person name="Barry K.W."/>
            <person name="Condon B.J."/>
            <person name="Copeland A.C."/>
            <person name="Dhillon B."/>
            <person name="Glaser F."/>
            <person name="Hesse C.N."/>
            <person name="Kosti I."/>
            <person name="LaButti K."/>
            <person name="Lindquist E.A."/>
            <person name="Lucas S."/>
            <person name="Salamov A.A."/>
            <person name="Bradshaw R.E."/>
            <person name="Ciuffetti L."/>
            <person name="Hamelin R.C."/>
            <person name="Kema G.H.J."/>
            <person name="Lawrence C."/>
            <person name="Scott J.A."/>
            <person name="Spatafora J.W."/>
            <person name="Turgeon B.G."/>
            <person name="de Wit P.J.G.M."/>
            <person name="Zhong S."/>
            <person name="Goodwin S.B."/>
            <person name="Grigoriev I.V."/>
        </authorList>
    </citation>
    <scope>NUCLEOTIDE SEQUENCE [LARGE SCALE GENOMIC DNA]</scope>
    <source>
        <strain evidence="4">NZE10 / CBS 128990</strain>
    </source>
</reference>
<accession>N1PXB3</accession>
<gene>
    <name evidence="3" type="ORF">DOTSEDRAFT_107757</name>
</gene>
<reference evidence="4" key="1">
    <citation type="journal article" date="2012" name="PLoS Genet.">
        <title>The genomes of the fungal plant pathogens Cladosporium fulvum and Dothistroma septosporum reveal adaptation to different hosts and lifestyles but also signatures of common ancestry.</title>
        <authorList>
            <person name="de Wit P.J.G.M."/>
            <person name="van der Burgt A."/>
            <person name="Oekmen B."/>
            <person name="Stergiopoulos I."/>
            <person name="Abd-Elsalam K.A."/>
            <person name="Aerts A.L."/>
            <person name="Bahkali A.H."/>
            <person name="Beenen H.G."/>
            <person name="Chettri P."/>
            <person name="Cox M.P."/>
            <person name="Datema E."/>
            <person name="de Vries R.P."/>
            <person name="Dhillon B."/>
            <person name="Ganley A.R."/>
            <person name="Griffiths S.A."/>
            <person name="Guo Y."/>
            <person name="Hamelin R.C."/>
            <person name="Henrissat B."/>
            <person name="Kabir M.S."/>
            <person name="Jashni M.K."/>
            <person name="Kema G."/>
            <person name="Klaubauf S."/>
            <person name="Lapidus A."/>
            <person name="Levasseur A."/>
            <person name="Lindquist E."/>
            <person name="Mehrabi R."/>
            <person name="Ohm R.A."/>
            <person name="Owen T.J."/>
            <person name="Salamov A."/>
            <person name="Schwelm A."/>
            <person name="Schijlen E."/>
            <person name="Sun H."/>
            <person name="van den Burg H.A."/>
            <person name="van Ham R.C.H.J."/>
            <person name="Zhang S."/>
            <person name="Goodwin S.B."/>
            <person name="Grigoriev I.V."/>
            <person name="Collemare J."/>
            <person name="Bradshaw R.E."/>
        </authorList>
    </citation>
    <scope>NUCLEOTIDE SEQUENCE [LARGE SCALE GENOMIC DNA]</scope>
    <source>
        <strain evidence="4">NZE10 / CBS 128990</strain>
    </source>
</reference>
<keyword evidence="1" id="KW-0378">Hydrolase</keyword>
<name>N1PXB3_DOTSN</name>
<evidence type="ECO:0000256" key="2">
    <source>
        <dbReference type="ARBA" id="ARBA00023157"/>
    </source>
</evidence>
<feature type="non-terminal residue" evidence="3">
    <location>
        <position position="199"/>
    </location>
</feature>
<dbReference type="eggNOG" id="ENOG502SQ4D">
    <property type="taxonomic scope" value="Eukaryota"/>
</dbReference>
<sequence>GAHIIVARASLEVLGYGIIGAVKDNVLKAVPGSTAEYVVYPATLTDYFNSESDGVVAMRKLIDAYVAKCANAPLVLMGYSQGAQVTADSLVGQQVVAFPANSSVDQPLPDSTLQSVAAVVMMGDPSSNLTESFHVGNATKNGIFPRKNVASFADTGLASRAKSYCDAGDPYCASGNFSMLSVHLGYVQEYGSAATTFVV</sequence>
<dbReference type="Gene3D" id="3.40.50.1820">
    <property type="entry name" value="alpha/beta hydrolase"/>
    <property type="match status" value="1"/>
</dbReference>
<organism evidence="3 4">
    <name type="scientific">Dothistroma septosporum (strain NZE10 / CBS 128990)</name>
    <name type="common">Red band needle blight fungus</name>
    <name type="synonym">Mycosphaerella pini</name>
    <dbReference type="NCBI Taxonomy" id="675120"/>
    <lineage>
        <taxon>Eukaryota</taxon>
        <taxon>Fungi</taxon>
        <taxon>Dikarya</taxon>
        <taxon>Ascomycota</taxon>
        <taxon>Pezizomycotina</taxon>
        <taxon>Dothideomycetes</taxon>
        <taxon>Dothideomycetidae</taxon>
        <taxon>Mycosphaerellales</taxon>
        <taxon>Mycosphaerellaceae</taxon>
        <taxon>Dothistroma</taxon>
    </lineage>
</organism>
<dbReference type="SMART" id="SM01110">
    <property type="entry name" value="Cutinase"/>
    <property type="match status" value="1"/>
</dbReference>
<feature type="non-terminal residue" evidence="3">
    <location>
        <position position="1"/>
    </location>
</feature>
<dbReference type="PANTHER" id="PTHR33630:SF9">
    <property type="entry name" value="CUTINASE 4"/>
    <property type="match status" value="1"/>
</dbReference>
<keyword evidence="4" id="KW-1185">Reference proteome</keyword>
<protein>
    <submittedName>
        <fullName evidence="3">Carbohydrate esterase family 5 protein</fullName>
    </submittedName>
</protein>
<dbReference type="Proteomes" id="UP000016933">
    <property type="component" value="Unassembled WGS sequence"/>
</dbReference>
<dbReference type="HOGENOM" id="CLU_040058_4_2_1"/>
<dbReference type="EMBL" id="KB446536">
    <property type="protein sequence ID" value="EME47060.1"/>
    <property type="molecule type" value="Genomic_DNA"/>
</dbReference>
<dbReference type="PANTHER" id="PTHR33630">
    <property type="entry name" value="CUTINASE RV1984C-RELATED-RELATED"/>
    <property type="match status" value="1"/>
</dbReference>
<dbReference type="InterPro" id="IPR000675">
    <property type="entry name" value="Cutinase/axe"/>
</dbReference>
<dbReference type="GO" id="GO:0052689">
    <property type="term" value="F:carboxylic ester hydrolase activity"/>
    <property type="evidence" value="ECO:0007669"/>
    <property type="project" value="UniProtKB-ARBA"/>
</dbReference>
<dbReference type="OrthoDB" id="2586582at2759"/>
<evidence type="ECO:0000313" key="4">
    <source>
        <dbReference type="Proteomes" id="UP000016933"/>
    </source>
</evidence>
<dbReference type="InterPro" id="IPR029058">
    <property type="entry name" value="AB_hydrolase_fold"/>
</dbReference>
<dbReference type="AlphaFoldDB" id="N1PXB3"/>
<evidence type="ECO:0000313" key="3">
    <source>
        <dbReference type="EMBL" id="EME47060.1"/>
    </source>
</evidence>
<keyword evidence="2" id="KW-1015">Disulfide bond</keyword>